<dbReference type="Gene3D" id="1.20.1330.10">
    <property type="entry name" value="f41 fragment of flagellin, N-terminal domain"/>
    <property type="match status" value="1"/>
</dbReference>
<dbReference type="NCBIfam" id="TIGR02550">
    <property type="entry name" value="flagell_flgL"/>
    <property type="match status" value="1"/>
</dbReference>
<dbReference type="Pfam" id="PF00669">
    <property type="entry name" value="Flagellin_N"/>
    <property type="match status" value="1"/>
</dbReference>
<evidence type="ECO:0000313" key="7">
    <source>
        <dbReference type="EMBL" id="KGT93320.1"/>
    </source>
</evidence>
<evidence type="ECO:0000256" key="2">
    <source>
        <dbReference type="ARBA" id="ARBA00004613"/>
    </source>
</evidence>
<dbReference type="GO" id="GO:0005576">
    <property type="term" value="C:extracellular region"/>
    <property type="evidence" value="ECO:0007669"/>
    <property type="project" value="UniProtKB-SubCell"/>
</dbReference>
<evidence type="ECO:0000259" key="6">
    <source>
        <dbReference type="Pfam" id="PF00669"/>
    </source>
</evidence>
<dbReference type="GO" id="GO:0009424">
    <property type="term" value="C:bacterial-type flagellum hook"/>
    <property type="evidence" value="ECO:0007669"/>
    <property type="project" value="InterPro"/>
</dbReference>
<dbReference type="EMBL" id="JRUQ01000037">
    <property type="protein sequence ID" value="KGT93320.1"/>
    <property type="molecule type" value="Genomic_DNA"/>
</dbReference>
<gene>
    <name evidence="7" type="ORF">NG99_11675</name>
</gene>
<dbReference type="InterPro" id="IPR001492">
    <property type="entry name" value="Flagellin"/>
</dbReference>
<evidence type="ECO:0000256" key="5">
    <source>
        <dbReference type="ARBA" id="ARBA00023143"/>
    </source>
</evidence>
<dbReference type="AlphaFoldDB" id="A0A0A3Z363"/>
<keyword evidence="5" id="KW-0975">Bacterial flagellum</keyword>
<keyword evidence="4" id="KW-0964">Secreted</keyword>
<dbReference type="OrthoDB" id="9768249at2"/>
<evidence type="ECO:0000256" key="4">
    <source>
        <dbReference type="ARBA" id="ARBA00022525"/>
    </source>
</evidence>
<keyword evidence="8" id="KW-1185">Reference proteome</keyword>
<comment type="similarity">
    <text evidence="3">Belongs to the bacterial flagellin family.</text>
</comment>
<evidence type="ECO:0000256" key="3">
    <source>
        <dbReference type="ARBA" id="ARBA00005709"/>
    </source>
</evidence>
<dbReference type="GO" id="GO:0071973">
    <property type="term" value="P:bacterial-type flagellum-dependent cell motility"/>
    <property type="evidence" value="ECO:0007669"/>
    <property type="project" value="InterPro"/>
</dbReference>
<dbReference type="PANTHER" id="PTHR42792">
    <property type="entry name" value="FLAGELLIN"/>
    <property type="match status" value="1"/>
</dbReference>
<dbReference type="InterPro" id="IPR013384">
    <property type="entry name" value="Flagell_FlgL"/>
</dbReference>
<organism evidence="7 8">
    <name type="scientific">Erwinia typographi</name>
    <dbReference type="NCBI Taxonomy" id="371042"/>
    <lineage>
        <taxon>Bacteria</taxon>
        <taxon>Pseudomonadati</taxon>
        <taxon>Pseudomonadota</taxon>
        <taxon>Gammaproteobacteria</taxon>
        <taxon>Enterobacterales</taxon>
        <taxon>Erwiniaceae</taxon>
        <taxon>Erwinia</taxon>
    </lineage>
</organism>
<evidence type="ECO:0000313" key="8">
    <source>
        <dbReference type="Proteomes" id="UP000030351"/>
    </source>
</evidence>
<dbReference type="SUPFAM" id="SSF64518">
    <property type="entry name" value="Phase 1 flagellin"/>
    <property type="match status" value="1"/>
</dbReference>
<dbReference type="STRING" id="371042.NG99_11675"/>
<keyword evidence="7" id="KW-0969">Cilium</keyword>
<dbReference type="Proteomes" id="UP000030351">
    <property type="component" value="Unassembled WGS sequence"/>
</dbReference>
<reference evidence="7 8" key="1">
    <citation type="submission" date="2014-10" db="EMBL/GenBank/DDBJ databases">
        <title>Genome sequence of Erwinia typographi M043b.</title>
        <authorList>
            <person name="Chan K.-G."/>
            <person name="Tan W.-S."/>
        </authorList>
    </citation>
    <scope>NUCLEOTIDE SEQUENCE [LARGE SCALE GENOMIC DNA]</scope>
    <source>
        <strain evidence="7 8">M043b</strain>
    </source>
</reference>
<keyword evidence="7" id="KW-0282">Flagellum</keyword>
<proteinExistence type="inferred from homology"/>
<dbReference type="PANTHER" id="PTHR42792:SF1">
    <property type="entry name" value="FLAGELLAR HOOK-ASSOCIATED PROTEIN 3"/>
    <property type="match status" value="1"/>
</dbReference>
<dbReference type="RefSeq" id="WP_034892585.1">
    <property type="nucleotide sequence ID" value="NZ_JRUQ01000037.1"/>
</dbReference>
<dbReference type="GO" id="GO:0005198">
    <property type="term" value="F:structural molecule activity"/>
    <property type="evidence" value="ECO:0007669"/>
    <property type="project" value="InterPro"/>
</dbReference>
<accession>A0A0A3Z363</accession>
<comment type="caution">
    <text evidence="7">The sequence shown here is derived from an EMBL/GenBank/DDBJ whole genome shotgun (WGS) entry which is preliminary data.</text>
</comment>
<keyword evidence="7" id="KW-0966">Cell projection</keyword>
<feature type="domain" description="Flagellin N-terminal" evidence="6">
    <location>
        <begin position="10"/>
        <end position="142"/>
    </location>
</feature>
<dbReference type="InterPro" id="IPR001029">
    <property type="entry name" value="Flagellin_N"/>
</dbReference>
<dbReference type="eggNOG" id="COG1344">
    <property type="taxonomic scope" value="Bacteria"/>
</dbReference>
<name>A0A0A3Z363_9GAMM</name>
<comment type="subcellular location">
    <subcellularLocation>
        <location evidence="1">Bacterial flagellum</location>
    </subcellularLocation>
    <subcellularLocation>
        <location evidence="2">Secreted</location>
    </subcellularLocation>
</comment>
<protein>
    <submittedName>
        <fullName evidence="7">Flagellar hook protein FlgL</fullName>
    </submittedName>
</protein>
<evidence type="ECO:0000256" key="1">
    <source>
        <dbReference type="ARBA" id="ARBA00004365"/>
    </source>
</evidence>
<sequence length="307" mass="33546">MRLSSHYMFQRSITSMSDAMTNNNRIYNSLSAGQTLLKPSDDPAGASQAIVYQNALSTMDQYETARTYAQDALGQQDTVLTSMSNILTKNLMEKIIAGGNGVYSQADREVLATELEGIRKNLMDLGNTKNSNGRYIFSGYKTATKPFEADGLYRGGDTPLSQGVADSTTMQVGHTGAEVFLSGSSDDVFAALDKAINALKNPLETDEDREALQKSLDESNVSIKNAIDNLGKVQADVGTSLQQLERLNYTSAQERIQLQTRLQQTVGSDPDTWTQLVGESKMSDFAMTASMTVFQAMQKMSIFALMK</sequence>